<dbReference type="RefSeq" id="WP_192011674.1">
    <property type="nucleotide sequence ID" value="NZ_JACYTQ010000008.1"/>
</dbReference>
<evidence type="ECO:0000256" key="8">
    <source>
        <dbReference type="HAMAP-Rule" id="MF_01818"/>
    </source>
</evidence>
<keyword evidence="10" id="KW-1185">Reference proteome</keyword>
<accession>A0ABR9APS9</accession>
<dbReference type="SUPFAM" id="SSF56281">
    <property type="entry name" value="Metallo-hydrolase/oxidoreductase"/>
    <property type="match status" value="1"/>
</dbReference>
<evidence type="ECO:0000256" key="5">
    <source>
        <dbReference type="ARBA" id="ARBA00022759"/>
    </source>
</evidence>
<comment type="caution">
    <text evidence="9">The sequence shown here is derived from an EMBL/GenBank/DDBJ whole genome shotgun (WGS) entry which is preliminary data.</text>
</comment>
<organism evidence="9 10">
    <name type="scientific">Echinicola arenosa</name>
    <dbReference type="NCBI Taxonomy" id="2774144"/>
    <lineage>
        <taxon>Bacteria</taxon>
        <taxon>Pseudomonadati</taxon>
        <taxon>Bacteroidota</taxon>
        <taxon>Cytophagia</taxon>
        <taxon>Cytophagales</taxon>
        <taxon>Cyclobacteriaceae</taxon>
        <taxon>Echinicola</taxon>
    </lineage>
</organism>
<proteinExistence type="inferred from homology"/>
<feature type="binding site" evidence="8">
    <location>
        <position position="213"/>
    </location>
    <ligand>
        <name>Zn(2+)</name>
        <dbReference type="ChEBI" id="CHEBI:29105"/>
        <label>1</label>
        <note>catalytic</note>
    </ligand>
</feature>
<keyword evidence="3 8" id="KW-0540">Nuclease</keyword>
<evidence type="ECO:0000313" key="9">
    <source>
        <dbReference type="EMBL" id="MBD8490801.1"/>
    </source>
</evidence>
<dbReference type="Proteomes" id="UP000647133">
    <property type="component" value="Unassembled WGS sequence"/>
</dbReference>
<gene>
    <name evidence="8" type="primary">rnz</name>
    <name evidence="9" type="ORF">IFO69_18765</name>
</gene>
<keyword evidence="4 8" id="KW-0479">Metal-binding</keyword>
<feature type="binding site" evidence="8">
    <location>
        <position position="66"/>
    </location>
    <ligand>
        <name>Zn(2+)</name>
        <dbReference type="ChEBI" id="CHEBI:29105"/>
        <label>2</label>
        <note>catalytic</note>
    </ligand>
</feature>
<feature type="binding site" evidence="8">
    <location>
        <position position="67"/>
    </location>
    <ligand>
        <name>Zn(2+)</name>
        <dbReference type="ChEBI" id="CHEBI:29105"/>
        <label>2</label>
        <note>catalytic</note>
    </ligand>
</feature>
<reference evidence="9 10" key="1">
    <citation type="submission" date="2020-09" db="EMBL/GenBank/DDBJ databases">
        <title>Echinicola sp. CAU 1574 isolated from sand of Sido Beach.</title>
        <authorList>
            <person name="Kim W."/>
        </authorList>
    </citation>
    <scope>NUCLEOTIDE SEQUENCE [LARGE SCALE GENOMIC DNA]</scope>
    <source>
        <strain evidence="9 10">CAU 1574</strain>
    </source>
</reference>
<keyword evidence="7 8" id="KW-0862">Zinc</keyword>
<feature type="binding site" evidence="8">
    <location>
        <position position="213"/>
    </location>
    <ligand>
        <name>Zn(2+)</name>
        <dbReference type="ChEBI" id="CHEBI:29105"/>
        <label>2</label>
        <note>catalytic</note>
    </ligand>
</feature>
<name>A0ABR9APS9_9BACT</name>
<protein>
    <recommendedName>
        <fullName evidence="8">Ribonuclease Z</fullName>
        <shortName evidence="8">RNase Z</shortName>
        <ecNumber evidence="8">3.1.26.11</ecNumber>
    </recommendedName>
    <alternativeName>
        <fullName evidence="8">tRNA 3 endonuclease</fullName>
    </alternativeName>
    <alternativeName>
        <fullName evidence="8">tRNase Z</fullName>
    </alternativeName>
</protein>
<evidence type="ECO:0000256" key="4">
    <source>
        <dbReference type="ARBA" id="ARBA00022723"/>
    </source>
</evidence>
<evidence type="ECO:0000256" key="2">
    <source>
        <dbReference type="ARBA" id="ARBA00022694"/>
    </source>
</evidence>
<evidence type="ECO:0000313" key="10">
    <source>
        <dbReference type="Proteomes" id="UP000647133"/>
    </source>
</evidence>
<comment type="cofactor">
    <cofactor evidence="8">
        <name>Zn(2+)</name>
        <dbReference type="ChEBI" id="CHEBI:29105"/>
    </cofactor>
    <text evidence="8">Binds 2 Zn(2+) ions.</text>
</comment>
<feature type="binding site" evidence="8">
    <location>
        <position position="64"/>
    </location>
    <ligand>
        <name>Zn(2+)</name>
        <dbReference type="ChEBI" id="CHEBI:29105"/>
        <label>1</label>
        <note>catalytic</note>
    </ligand>
</feature>
<feature type="binding site" evidence="8">
    <location>
        <position position="142"/>
    </location>
    <ligand>
        <name>Zn(2+)</name>
        <dbReference type="ChEBI" id="CHEBI:29105"/>
        <label>1</label>
        <note>catalytic</note>
    </ligand>
</feature>
<keyword evidence="2 8" id="KW-0819">tRNA processing</keyword>
<feature type="active site" description="Proton acceptor" evidence="8">
    <location>
        <position position="66"/>
    </location>
</feature>
<dbReference type="EC" id="3.1.26.11" evidence="8"/>
<dbReference type="GO" id="GO:0042781">
    <property type="term" value="F:3'-tRNA processing endoribonuclease activity"/>
    <property type="evidence" value="ECO:0007669"/>
    <property type="project" value="UniProtKB-EC"/>
</dbReference>
<evidence type="ECO:0000256" key="6">
    <source>
        <dbReference type="ARBA" id="ARBA00022801"/>
    </source>
</evidence>
<dbReference type="EMBL" id="JACYTQ010000008">
    <property type="protein sequence ID" value="MBD8490801.1"/>
    <property type="molecule type" value="Genomic_DNA"/>
</dbReference>
<dbReference type="NCBIfam" id="TIGR02651">
    <property type="entry name" value="RNase_Z"/>
    <property type="match status" value="1"/>
</dbReference>
<comment type="similarity">
    <text evidence="8">Belongs to the RNase Z family.</text>
</comment>
<comment type="catalytic activity">
    <reaction evidence="8">
        <text>Endonucleolytic cleavage of RNA, removing extra 3' nucleotides from tRNA precursor, generating 3' termini of tRNAs. A 3'-hydroxy group is left at the tRNA terminus and a 5'-phosphoryl group is left at the trailer molecule.</text>
        <dbReference type="EC" id="3.1.26.11"/>
    </reaction>
</comment>
<evidence type="ECO:0000256" key="3">
    <source>
        <dbReference type="ARBA" id="ARBA00022722"/>
    </source>
</evidence>
<dbReference type="InterPro" id="IPR036866">
    <property type="entry name" value="RibonucZ/Hydroxyglut_hydro"/>
</dbReference>
<feature type="binding site" evidence="8">
    <location>
        <position position="62"/>
    </location>
    <ligand>
        <name>Zn(2+)</name>
        <dbReference type="ChEBI" id="CHEBI:29105"/>
        <label>1</label>
        <note>catalytic</note>
    </ligand>
</feature>
<feature type="binding site" evidence="8">
    <location>
        <position position="271"/>
    </location>
    <ligand>
        <name>Zn(2+)</name>
        <dbReference type="ChEBI" id="CHEBI:29105"/>
        <label>2</label>
        <note>catalytic</note>
    </ligand>
</feature>
<dbReference type="PANTHER" id="PTHR46018:SF2">
    <property type="entry name" value="ZINC PHOSPHODIESTERASE ELAC PROTEIN 1"/>
    <property type="match status" value="1"/>
</dbReference>
<dbReference type="CDD" id="cd07717">
    <property type="entry name" value="RNaseZ_ZiPD-like_MBL-fold"/>
    <property type="match status" value="1"/>
</dbReference>
<dbReference type="Gene3D" id="3.60.15.10">
    <property type="entry name" value="Ribonuclease Z/Hydroxyacylglutathione hydrolase-like"/>
    <property type="match status" value="1"/>
</dbReference>
<dbReference type="PANTHER" id="PTHR46018">
    <property type="entry name" value="ZINC PHOSPHODIESTERASE ELAC PROTEIN 1"/>
    <property type="match status" value="1"/>
</dbReference>
<dbReference type="Pfam" id="PF23023">
    <property type="entry name" value="Anti-Pycsar_Apyc1"/>
    <property type="match status" value="1"/>
</dbReference>
<comment type="subunit">
    <text evidence="1 8">Homodimer.</text>
</comment>
<keyword evidence="6 8" id="KW-0378">Hydrolase</keyword>
<evidence type="ECO:0000256" key="1">
    <source>
        <dbReference type="ARBA" id="ARBA00011738"/>
    </source>
</evidence>
<sequence>MEFTVTILGSNSAVPAHERNQTSQIITMGNELMMVDCGEATQIQLQRYKVRSSKIKYIFISHLHGDHYLGLMGVISTFHLNKRKESLTIFGPRGLDEIITTQLKYGNTKLNYTLKFIPTDSDQQQQLVDAKRFKVFSFPLKHRLPCTGFLFVEKPGQKNLVKEKLLENKLSIQAINTLKNGKDFLDEEGNVKYAVSEFTHPSPPPRKYAFCSDTKYDQELIPYIQGVDLLYHESTFMESEHERAADTYHCTAKQAASIALEAEVKKLLLGHYSTRYIELEPLLMEAESVFTNSHLSIEGLTYTV</sequence>
<keyword evidence="5 8" id="KW-0255">Endonuclease</keyword>
<dbReference type="InterPro" id="IPR013471">
    <property type="entry name" value="RNase_Z/BN"/>
</dbReference>
<dbReference type="HAMAP" id="MF_01818">
    <property type="entry name" value="RNase_Z_BN"/>
    <property type="match status" value="1"/>
</dbReference>
<comment type="function">
    <text evidence="8">Zinc phosphodiesterase, which displays some tRNA 3'-processing endonuclease activity. Probably involved in tRNA maturation, by removing a 3'-trailer from precursor tRNA.</text>
</comment>
<evidence type="ECO:0000256" key="7">
    <source>
        <dbReference type="ARBA" id="ARBA00022833"/>
    </source>
</evidence>
<dbReference type="NCBIfam" id="NF000801">
    <property type="entry name" value="PRK00055.1-3"/>
    <property type="match status" value="1"/>
</dbReference>